<keyword evidence="6" id="KW-1185">Reference proteome</keyword>
<feature type="transmembrane region" description="Helical" evidence="3">
    <location>
        <begin position="85"/>
        <end position="104"/>
    </location>
</feature>
<dbReference type="GO" id="GO:0016757">
    <property type="term" value="F:glycosyltransferase activity"/>
    <property type="evidence" value="ECO:0007669"/>
    <property type="project" value="UniProtKB-KW"/>
</dbReference>
<reference evidence="6" key="1">
    <citation type="journal article" date="2017" name="Front. Plant Sci.">
        <title>Climate Clever Clovers: New Paradigm to Reduce the Environmental Footprint of Ruminants by Breeding Low Methanogenic Forages Utilizing Haplotype Variation.</title>
        <authorList>
            <person name="Kaur P."/>
            <person name="Appels R."/>
            <person name="Bayer P.E."/>
            <person name="Keeble-Gagnere G."/>
            <person name="Wang J."/>
            <person name="Hirakawa H."/>
            <person name="Shirasawa K."/>
            <person name="Vercoe P."/>
            <person name="Stefanova K."/>
            <person name="Durmic Z."/>
            <person name="Nichols P."/>
            <person name="Revell C."/>
            <person name="Isobe S.N."/>
            <person name="Edwards D."/>
            <person name="Erskine W."/>
        </authorList>
    </citation>
    <scope>NUCLEOTIDE SEQUENCE [LARGE SCALE GENOMIC DNA]</scope>
    <source>
        <strain evidence="6">cv. Daliak</strain>
    </source>
</reference>
<keyword evidence="3" id="KW-0472">Membrane</keyword>
<dbReference type="OrthoDB" id="1592604at2759"/>
<dbReference type="InterPro" id="IPR001296">
    <property type="entry name" value="Glyco_trans_1"/>
</dbReference>
<feature type="domain" description="Glycosyl transferase family 1" evidence="4">
    <location>
        <begin position="399"/>
        <end position="513"/>
    </location>
</feature>
<dbReference type="AlphaFoldDB" id="A0A2Z6LMK0"/>
<proteinExistence type="predicted"/>
<dbReference type="CDD" id="cd01635">
    <property type="entry name" value="Glycosyltransferase_GTB-type"/>
    <property type="match status" value="1"/>
</dbReference>
<dbReference type="PANTHER" id="PTHR46635:SF2">
    <property type="entry name" value="GLYCOSYL TRANSFERASE FAMILY 1 DOMAIN-CONTAINING PROTEIN"/>
    <property type="match status" value="1"/>
</dbReference>
<protein>
    <recommendedName>
        <fullName evidence="4">Glycosyl transferase family 1 domain-containing protein</fullName>
    </recommendedName>
</protein>
<dbReference type="PANTHER" id="PTHR46635">
    <property type="entry name" value="GLYCOSYL TRANSFERASE FAMILY 1 PROTEIN"/>
    <property type="match status" value="1"/>
</dbReference>
<keyword evidence="3" id="KW-0812">Transmembrane</keyword>
<keyword evidence="3" id="KW-1133">Transmembrane helix</keyword>
<accession>A0A2Z6LMK0</accession>
<feature type="compositionally biased region" description="Basic and acidic residues" evidence="2">
    <location>
        <begin position="40"/>
        <end position="53"/>
    </location>
</feature>
<dbReference type="Gene3D" id="3.40.50.2000">
    <property type="entry name" value="Glycogen Phosphorylase B"/>
    <property type="match status" value="1"/>
</dbReference>
<sequence>MGGLSRNSLSQPEIDDAGGSSDVGFSSIRGRFPFKRNPSHNRDRQKSFSDRQLPRSTNTSRSHLHNRFTRKGLLSLFPFFKGKSGFYALIFAVVFLFAFASMVMQSSITSVFRQHNERNRNLRDDLKFGSSLKFVPGKISQRFLLGDGLDRVRSQPRIGVRPPRIALILGHMTVDPQSLMLVTVIQNLQKLGYVFKIFEVGHGNTRSIWENIGGGLSPLSTEQQGQIDWSNFEGIIVDSLEAKEAISSLMQEPFCSVPLIWIIQEDSLSSRLPVYEQMDWQHLISHWRSFFSRSSVIVFPDFTYPMLYSDLDTGNFFVIPGSPVDVWAAESYSKTHTKDQLRELSGFSKNDMVVLVVGSSIFYDDLSWEYAVAMHSIGPLLTTYARRNDAAESFKFVFLCGNSTDGYDDALQEVASRLGLPHGSIRHYGLNGDVNSVLLIADIVIYGSAQDVQGFPPLLIRAMTFEIPVIVPDFPVLRKYIVDGVHGVFYSKHNPEALMNAFSLLLSSGRLSKFAQAIGLSGRQFARNMLALDCITGYARLLENVLNFPSDSLLPGPVSQIQQGAWGWSFFQNEIELDIDLLKMDDDISNGKVSIVHAVEEEFASLNYSTNIPENGTEVPVQDVPTKLDWGILKEIEISEESEMLETEQIDERLDKDVGVWDEIYRNARKSEKLKFEANERDEGELERTGQPVCIYEIYSGAGVWPFLHHGSLYRGLSLSRKSQRLRSDDVDAVGRLPLLNDTYYRDILCEMGGMFAIANRVDSIHRRPWIGFQSWRAAGRKVALSAEAERVLEETMHDSLRGDVIYFWGRLDLDGGAIGSNNALTFWSMCDILNGGNCRNVFQDSFRQMYSLPPHAEALPPMPEDGGYWSALHSWVMPTPSFLEFVMFSRMFVDSIDAFHRDSGKYSMCLLGSSEIEEKHCYCRVLEILINVWAYHSARKMVYINPNTGSMEEQHLVDQRKGFMWAKYFNFSLLKSMDEDLAEAADDGDDPRERWLWPMTGEVHWQAMEGNTGNDRTMDQDMGLGDQPKPRSWKVYTRRGKIIEEADVDKE</sequence>
<name>A0A2Z6LMK0_TRISU</name>
<dbReference type="EMBL" id="DF973165">
    <property type="protein sequence ID" value="GAU17007.1"/>
    <property type="molecule type" value="Genomic_DNA"/>
</dbReference>
<keyword evidence="1" id="KW-0328">Glycosyltransferase</keyword>
<feature type="compositionally biased region" description="Polar residues" evidence="2">
    <location>
        <begin position="1"/>
        <end position="11"/>
    </location>
</feature>
<dbReference type="SUPFAM" id="SSF53756">
    <property type="entry name" value="UDP-Glycosyltransferase/glycogen phosphorylase"/>
    <property type="match status" value="1"/>
</dbReference>
<feature type="region of interest" description="Disordered" evidence="2">
    <location>
        <begin position="1012"/>
        <end position="1033"/>
    </location>
</feature>
<evidence type="ECO:0000313" key="5">
    <source>
        <dbReference type="EMBL" id="GAU17007.1"/>
    </source>
</evidence>
<evidence type="ECO:0000256" key="1">
    <source>
        <dbReference type="ARBA" id="ARBA00022676"/>
    </source>
</evidence>
<evidence type="ECO:0000256" key="3">
    <source>
        <dbReference type="SAM" id="Phobius"/>
    </source>
</evidence>
<organism evidence="5 6">
    <name type="scientific">Trifolium subterraneum</name>
    <name type="common">Subterranean clover</name>
    <dbReference type="NCBI Taxonomy" id="3900"/>
    <lineage>
        <taxon>Eukaryota</taxon>
        <taxon>Viridiplantae</taxon>
        <taxon>Streptophyta</taxon>
        <taxon>Embryophyta</taxon>
        <taxon>Tracheophyta</taxon>
        <taxon>Spermatophyta</taxon>
        <taxon>Magnoliopsida</taxon>
        <taxon>eudicotyledons</taxon>
        <taxon>Gunneridae</taxon>
        <taxon>Pentapetalae</taxon>
        <taxon>rosids</taxon>
        <taxon>fabids</taxon>
        <taxon>Fabales</taxon>
        <taxon>Fabaceae</taxon>
        <taxon>Papilionoideae</taxon>
        <taxon>50 kb inversion clade</taxon>
        <taxon>NPAAA clade</taxon>
        <taxon>Hologalegina</taxon>
        <taxon>IRL clade</taxon>
        <taxon>Trifolieae</taxon>
        <taxon>Trifolium</taxon>
    </lineage>
</organism>
<evidence type="ECO:0000259" key="4">
    <source>
        <dbReference type="Pfam" id="PF00534"/>
    </source>
</evidence>
<dbReference type="Pfam" id="PF00534">
    <property type="entry name" value="Glycos_transf_1"/>
    <property type="match status" value="1"/>
</dbReference>
<dbReference type="Proteomes" id="UP000242715">
    <property type="component" value="Unassembled WGS sequence"/>
</dbReference>
<evidence type="ECO:0000256" key="2">
    <source>
        <dbReference type="SAM" id="MobiDB-lite"/>
    </source>
</evidence>
<evidence type="ECO:0000313" key="6">
    <source>
        <dbReference type="Proteomes" id="UP000242715"/>
    </source>
</evidence>
<gene>
    <name evidence="5" type="ORF">TSUD_37650</name>
</gene>
<keyword evidence="1" id="KW-0808">Transferase</keyword>
<feature type="region of interest" description="Disordered" evidence="2">
    <location>
        <begin position="1"/>
        <end position="64"/>
    </location>
</feature>